<organism evidence="2">
    <name type="scientific">Blastobotrys adeninivorans</name>
    <name type="common">Yeast</name>
    <name type="synonym">Arxula adeninivorans</name>
    <dbReference type="NCBI Taxonomy" id="409370"/>
    <lineage>
        <taxon>Eukaryota</taxon>
        <taxon>Fungi</taxon>
        <taxon>Dikarya</taxon>
        <taxon>Ascomycota</taxon>
        <taxon>Saccharomycotina</taxon>
        <taxon>Dipodascomycetes</taxon>
        <taxon>Dipodascales</taxon>
        <taxon>Trichomonascaceae</taxon>
        <taxon>Blastobotrys</taxon>
    </lineage>
</organism>
<sequence>MHLPAVNRENTVIDKGRSRVCTYSKSYLMTSCGPLVPPLSFFTFPRCQKNMRLPLVLPLMTGVALSASNVDFVCPEEEIAETGCMGPKDCVYMNTDDCSSFIYCEVSADGKTAQPIIKNCPSGLQWNDNKKECDFPENATCNNVLDGVVNTVNEGLPPSEGTLDPTFSCSDAAASQGCQGSKEPEIECIYPNPKASDSYVQCTAGFAYIVQCKSGTYKDEIKACE</sequence>
<dbReference type="Pfam" id="PF01607">
    <property type="entry name" value="CBM_14"/>
    <property type="match status" value="1"/>
</dbReference>
<dbReference type="SMART" id="SM00494">
    <property type="entry name" value="ChtBD2"/>
    <property type="match status" value="1"/>
</dbReference>
<dbReference type="GO" id="GO:0008061">
    <property type="term" value="F:chitin binding"/>
    <property type="evidence" value="ECO:0007669"/>
    <property type="project" value="InterPro"/>
</dbReference>
<dbReference type="EMBL" id="HG937693">
    <property type="protein sequence ID" value="CDP33899.1"/>
    <property type="molecule type" value="Genomic_DNA"/>
</dbReference>
<dbReference type="SUPFAM" id="SSF57625">
    <property type="entry name" value="Invertebrate chitin-binding proteins"/>
    <property type="match status" value="1"/>
</dbReference>
<reference evidence="2" key="1">
    <citation type="submission" date="2014-02" db="EMBL/GenBank/DDBJ databases">
        <authorList>
            <person name="Genoscope - CEA"/>
        </authorList>
    </citation>
    <scope>NUCLEOTIDE SEQUENCE</scope>
    <source>
        <strain evidence="2">LS3</strain>
    </source>
</reference>
<reference evidence="2" key="2">
    <citation type="submission" date="2014-06" db="EMBL/GenBank/DDBJ databases">
        <title>The complete genome of Blastobotrys (Arxula) adeninivorans LS3 - a yeast of biotechnological interest.</title>
        <authorList>
            <person name="Kunze G."/>
            <person name="Gaillardin C."/>
            <person name="Czernicka M."/>
            <person name="Durrens P."/>
            <person name="Martin T."/>
            <person name="Boer E."/>
            <person name="Gabaldon T."/>
            <person name="Cruz J."/>
            <person name="Talla E."/>
            <person name="Marck C."/>
            <person name="Goffeau A."/>
            <person name="Barbe V."/>
            <person name="Baret P."/>
            <person name="Baronian K."/>
            <person name="Beier S."/>
            <person name="Bleykasten C."/>
            <person name="Bode R."/>
            <person name="Casaregola S."/>
            <person name="Despons L."/>
            <person name="Fairhead C."/>
            <person name="Giersberg M."/>
            <person name="Gierski P."/>
            <person name="Hahnel U."/>
            <person name="Hartmann A."/>
            <person name="Jankowska D."/>
            <person name="Jubin C."/>
            <person name="Jung P."/>
            <person name="Lafontaine I."/>
            <person name="Leh-Louis V."/>
            <person name="Lemaire M."/>
            <person name="Marcet-Houben M."/>
            <person name="Mascher M."/>
            <person name="Morel G."/>
            <person name="Richard G.-F."/>
            <person name="Riechen J."/>
            <person name="Sacerdot C."/>
            <person name="Sarkar A."/>
            <person name="Savel G."/>
            <person name="Schacherer J."/>
            <person name="Sherman D."/>
            <person name="Straub M.-L."/>
            <person name="Stein N."/>
            <person name="Thierry A."/>
            <person name="Trautwein-Schult A."/>
            <person name="Westhof E."/>
            <person name="Worch S."/>
            <person name="Dujon B."/>
            <person name="Souciet J.-L."/>
            <person name="Wincker P."/>
            <person name="Scholz U."/>
            <person name="Neuveglise N."/>
        </authorList>
    </citation>
    <scope>NUCLEOTIDE SEQUENCE</scope>
    <source>
        <strain evidence="2">LS3</strain>
    </source>
</reference>
<dbReference type="InterPro" id="IPR002557">
    <property type="entry name" value="Chitin-bd_dom"/>
</dbReference>
<name>A0A060SZE6_BLAAD</name>
<dbReference type="Gene3D" id="2.170.140.10">
    <property type="entry name" value="Chitin binding domain"/>
    <property type="match status" value="1"/>
</dbReference>
<dbReference type="AlphaFoldDB" id="A0A060SZE6"/>
<gene>
    <name evidence="2" type="ORF">GNLVRS02_ARAD1C00132g</name>
</gene>
<evidence type="ECO:0000313" key="2">
    <source>
        <dbReference type="EMBL" id="CDP33899.1"/>
    </source>
</evidence>
<dbReference type="PROSITE" id="PS50940">
    <property type="entry name" value="CHIT_BIND_II"/>
    <property type="match status" value="1"/>
</dbReference>
<proteinExistence type="predicted"/>
<accession>A0A060SZE6</accession>
<evidence type="ECO:0000259" key="1">
    <source>
        <dbReference type="PROSITE" id="PS50940"/>
    </source>
</evidence>
<feature type="domain" description="Chitin-binding type-2" evidence="1">
    <location>
        <begin position="81"/>
        <end position="143"/>
    </location>
</feature>
<protein>
    <submittedName>
        <fullName evidence="2">ARAD1C00132p</fullName>
    </submittedName>
</protein>
<dbReference type="GO" id="GO:0005576">
    <property type="term" value="C:extracellular region"/>
    <property type="evidence" value="ECO:0007669"/>
    <property type="project" value="InterPro"/>
</dbReference>
<dbReference type="InterPro" id="IPR036508">
    <property type="entry name" value="Chitin-bd_dom_sf"/>
</dbReference>